<comment type="subcellular location">
    <subcellularLocation>
        <location evidence="1">Membrane</location>
        <topology evidence="1">Multi-pass membrane protein</topology>
    </subcellularLocation>
</comment>
<feature type="transmembrane region" description="Helical" evidence="6">
    <location>
        <begin position="177"/>
        <end position="200"/>
    </location>
</feature>
<dbReference type="FunFam" id="1.20.1250.20:FF:000057">
    <property type="entry name" value="MFS general substrate transporter"/>
    <property type="match status" value="1"/>
</dbReference>
<name>A0AAD4BSI1_BOLED</name>
<dbReference type="Gene3D" id="1.20.1250.20">
    <property type="entry name" value="MFS general substrate transporter like domains"/>
    <property type="match status" value="1"/>
</dbReference>
<sequence>MSLGQKKTESPFTENVVAVQDEPDDFVLLKVENRKAAERRVVRRLDMRLTLTVAVIYVMNYIDRVAITAARLQGLEADLGLSDVEYETVIAVLFASYSPAQIPSNIILAHFSRPSFYIGACVMAWGLTSALTGVTKNFAGIVACRIFIGLPEAAFYPGSMYLLSRWYTRGELALRSAAFFVGLIISNAFGSFIAAGILGSFQGKLGIAAWRWLFYIEGAVTMFIGLLAMWLLPDLPHNTRWMSPAERRLVNVRFLMVDVKVWIFMFMSCSQILGLSFINFFSTLTATLGYNTTDTLLLAAPPWVFASICYRTEERYFHMAAWWWVTIVGYIIASATMSTGARYLSLFLMSSGLCGSALMLNWVSNTIPRPPAKRAVAMGLVNGMGNLGGLVGSYVWKARWGPAYKQSMIIALCSLVLSSILGMVMRQMLIHENKQWEREAQEFTQGQRERIEEAAKLEGISFQEAVRRRRGFHYLY</sequence>
<reference evidence="8" key="2">
    <citation type="journal article" date="2020" name="Nat. Commun.">
        <title>Large-scale genome sequencing of mycorrhizal fungi provides insights into the early evolution of symbiotic traits.</title>
        <authorList>
            <person name="Miyauchi S."/>
            <person name="Kiss E."/>
            <person name="Kuo A."/>
            <person name="Drula E."/>
            <person name="Kohler A."/>
            <person name="Sanchez-Garcia M."/>
            <person name="Morin E."/>
            <person name="Andreopoulos B."/>
            <person name="Barry K.W."/>
            <person name="Bonito G."/>
            <person name="Buee M."/>
            <person name="Carver A."/>
            <person name="Chen C."/>
            <person name="Cichocki N."/>
            <person name="Clum A."/>
            <person name="Culley D."/>
            <person name="Crous P.W."/>
            <person name="Fauchery L."/>
            <person name="Girlanda M."/>
            <person name="Hayes R.D."/>
            <person name="Keri Z."/>
            <person name="LaButti K."/>
            <person name="Lipzen A."/>
            <person name="Lombard V."/>
            <person name="Magnuson J."/>
            <person name="Maillard F."/>
            <person name="Murat C."/>
            <person name="Nolan M."/>
            <person name="Ohm R.A."/>
            <person name="Pangilinan J."/>
            <person name="Pereira M.F."/>
            <person name="Perotto S."/>
            <person name="Peter M."/>
            <person name="Pfister S."/>
            <person name="Riley R."/>
            <person name="Sitrit Y."/>
            <person name="Stielow J.B."/>
            <person name="Szollosi G."/>
            <person name="Zifcakova L."/>
            <person name="Stursova M."/>
            <person name="Spatafora J.W."/>
            <person name="Tedersoo L."/>
            <person name="Vaario L.M."/>
            <person name="Yamada A."/>
            <person name="Yan M."/>
            <person name="Wang P."/>
            <person name="Xu J."/>
            <person name="Bruns T."/>
            <person name="Baldrian P."/>
            <person name="Vilgalys R."/>
            <person name="Dunand C."/>
            <person name="Henrissat B."/>
            <person name="Grigoriev I.V."/>
            <person name="Hibbett D."/>
            <person name="Nagy L.G."/>
            <person name="Martin F.M."/>
        </authorList>
    </citation>
    <scope>NUCLEOTIDE SEQUENCE</scope>
    <source>
        <strain evidence="8">BED1</strain>
    </source>
</reference>
<feature type="transmembrane region" description="Helical" evidence="6">
    <location>
        <begin position="261"/>
        <end position="282"/>
    </location>
</feature>
<comment type="caution">
    <text evidence="8">The sequence shown here is derived from an EMBL/GenBank/DDBJ whole genome shotgun (WGS) entry which is preliminary data.</text>
</comment>
<proteinExistence type="predicted"/>
<keyword evidence="5 6" id="KW-0472">Membrane</keyword>
<evidence type="ECO:0000259" key="7">
    <source>
        <dbReference type="PROSITE" id="PS50850"/>
    </source>
</evidence>
<evidence type="ECO:0000256" key="5">
    <source>
        <dbReference type="ARBA" id="ARBA00023136"/>
    </source>
</evidence>
<dbReference type="PROSITE" id="PS50850">
    <property type="entry name" value="MFS"/>
    <property type="match status" value="1"/>
</dbReference>
<feature type="transmembrane region" description="Helical" evidence="6">
    <location>
        <begin position="115"/>
        <end position="132"/>
    </location>
</feature>
<evidence type="ECO:0000256" key="6">
    <source>
        <dbReference type="SAM" id="Phobius"/>
    </source>
</evidence>
<feature type="transmembrane region" description="Helical" evidence="6">
    <location>
        <begin position="343"/>
        <end position="363"/>
    </location>
</feature>
<evidence type="ECO:0000313" key="9">
    <source>
        <dbReference type="Proteomes" id="UP001194468"/>
    </source>
</evidence>
<dbReference type="GO" id="GO:0022857">
    <property type="term" value="F:transmembrane transporter activity"/>
    <property type="evidence" value="ECO:0007669"/>
    <property type="project" value="InterPro"/>
</dbReference>
<organism evidence="8 9">
    <name type="scientific">Boletus edulis BED1</name>
    <dbReference type="NCBI Taxonomy" id="1328754"/>
    <lineage>
        <taxon>Eukaryota</taxon>
        <taxon>Fungi</taxon>
        <taxon>Dikarya</taxon>
        <taxon>Basidiomycota</taxon>
        <taxon>Agaricomycotina</taxon>
        <taxon>Agaricomycetes</taxon>
        <taxon>Agaricomycetidae</taxon>
        <taxon>Boletales</taxon>
        <taxon>Boletineae</taxon>
        <taxon>Boletaceae</taxon>
        <taxon>Boletoideae</taxon>
        <taxon>Boletus</taxon>
    </lineage>
</organism>
<dbReference type="Pfam" id="PF07690">
    <property type="entry name" value="MFS_1"/>
    <property type="match status" value="1"/>
</dbReference>
<keyword evidence="9" id="KW-1185">Reference proteome</keyword>
<gene>
    <name evidence="8" type="ORF">L210DRAFT_3646545</name>
</gene>
<evidence type="ECO:0000256" key="4">
    <source>
        <dbReference type="ARBA" id="ARBA00022989"/>
    </source>
</evidence>
<feature type="transmembrane region" description="Helical" evidence="6">
    <location>
        <begin position="49"/>
        <end position="69"/>
    </location>
</feature>
<evidence type="ECO:0000313" key="8">
    <source>
        <dbReference type="EMBL" id="KAF8439023.1"/>
    </source>
</evidence>
<feature type="transmembrane region" description="Helical" evidence="6">
    <location>
        <begin position="212"/>
        <end position="232"/>
    </location>
</feature>
<evidence type="ECO:0000256" key="2">
    <source>
        <dbReference type="ARBA" id="ARBA00022448"/>
    </source>
</evidence>
<keyword evidence="2" id="KW-0813">Transport</keyword>
<dbReference type="GO" id="GO:0016020">
    <property type="term" value="C:membrane"/>
    <property type="evidence" value="ECO:0007669"/>
    <property type="project" value="UniProtKB-SubCell"/>
</dbReference>
<dbReference type="InterPro" id="IPR036259">
    <property type="entry name" value="MFS_trans_sf"/>
</dbReference>
<reference evidence="8" key="1">
    <citation type="submission" date="2019-10" db="EMBL/GenBank/DDBJ databases">
        <authorList>
            <consortium name="DOE Joint Genome Institute"/>
            <person name="Kuo A."/>
            <person name="Miyauchi S."/>
            <person name="Kiss E."/>
            <person name="Drula E."/>
            <person name="Kohler A."/>
            <person name="Sanchez-Garcia M."/>
            <person name="Andreopoulos B."/>
            <person name="Barry K.W."/>
            <person name="Bonito G."/>
            <person name="Buee M."/>
            <person name="Carver A."/>
            <person name="Chen C."/>
            <person name="Cichocki N."/>
            <person name="Clum A."/>
            <person name="Culley D."/>
            <person name="Crous P.W."/>
            <person name="Fauchery L."/>
            <person name="Girlanda M."/>
            <person name="Hayes R."/>
            <person name="Keri Z."/>
            <person name="LaButti K."/>
            <person name="Lipzen A."/>
            <person name="Lombard V."/>
            <person name="Magnuson J."/>
            <person name="Maillard F."/>
            <person name="Morin E."/>
            <person name="Murat C."/>
            <person name="Nolan M."/>
            <person name="Ohm R."/>
            <person name="Pangilinan J."/>
            <person name="Pereira M."/>
            <person name="Perotto S."/>
            <person name="Peter M."/>
            <person name="Riley R."/>
            <person name="Sitrit Y."/>
            <person name="Stielow B."/>
            <person name="Szollosi G."/>
            <person name="Zifcakova L."/>
            <person name="Stursova M."/>
            <person name="Spatafora J.W."/>
            <person name="Tedersoo L."/>
            <person name="Vaario L.-M."/>
            <person name="Yamada A."/>
            <person name="Yan M."/>
            <person name="Wang P."/>
            <person name="Xu J."/>
            <person name="Bruns T."/>
            <person name="Baldrian P."/>
            <person name="Vilgalys R."/>
            <person name="Henrissat B."/>
            <person name="Grigoriev I.V."/>
            <person name="Hibbett D."/>
            <person name="Nagy L.G."/>
            <person name="Martin F.M."/>
        </authorList>
    </citation>
    <scope>NUCLEOTIDE SEQUENCE</scope>
    <source>
        <strain evidence="8">BED1</strain>
    </source>
</reference>
<dbReference type="PANTHER" id="PTHR43791">
    <property type="entry name" value="PERMEASE-RELATED"/>
    <property type="match status" value="1"/>
</dbReference>
<keyword evidence="4 6" id="KW-1133">Transmembrane helix</keyword>
<evidence type="ECO:0000256" key="1">
    <source>
        <dbReference type="ARBA" id="ARBA00004141"/>
    </source>
</evidence>
<feature type="transmembrane region" description="Helical" evidence="6">
    <location>
        <begin position="408"/>
        <end position="425"/>
    </location>
</feature>
<feature type="domain" description="Major facilitator superfamily (MFS) profile" evidence="7">
    <location>
        <begin position="49"/>
        <end position="434"/>
    </location>
</feature>
<dbReference type="EMBL" id="WHUW01000015">
    <property type="protein sequence ID" value="KAF8439023.1"/>
    <property type="molecule type" value="Genomic_DNA"/>
</dbReference>
<feature type="transmembrane region" description="Helical" evidence="6">
    <location>
        <begin position="320"/>
        <end position="337"/>
    </location>
</feature>
<dbReference type="AlphaFoldDB" id="A0AAD4BSI1"/>
<dbReference type="Proteomes" id="UP001194468">
    <property type="component" value="Unassembled WGS sequence"/>
</dbReference>
<dbReference type="PANTHER" id="PTHR43791:SF6">
    <property type="entry name" value="TRANSPORTER, PUTATIVE (AFU_ORTHOLOGUE AFUA_1G16690)-RELATED"/>
    <property type="match status" value="1"/>
</dbReference>
<evidence type="ECO:0000256" key="3">
    <source>
        <dbReference type="ARBA" id="ARBA00022692"/>
    </source>
</evidence>
<keyword evidence="3 6" id="KW-0812">Transmembrane</keyword>
<dbReference type="InterPro" id="IPR011701">
    <property type="entry name" value="MFS"/>
</dbReference>
<dbReference type="SUPFAM" id="SSF103473">
    <property type="entry name" value="MFS general substrate transporter"/>
    <property type="match status" value="1"/>
</dbReference>
<dbReference type="FunFam" id="1.20.1250.20:FF:000013">
    <property type="entry name" value="MFS general substrate transporter"/>
    <property type="match status" value="1"/>
</dbReference>
<protein>
    <submittedName>
        <fullName evidence="8">Major facilitator superfamily domain-containing protein</fullName>
    </submittedName>
</protein>
<feature type="transmembrane region" description="Helical" evidence="6">
    <location>
        <begin position="138"/>
        <end position="156"/>
    </location>
</feature>
<accession>A0AAD4BSI1</accession>
<feature type="transmembrane region" description="Helical" evidence="6">
    <location>
        <begin position="375"/>
        <end position="396"/>
    </location>
</feature>
<dbReference type="InterPro" id="IPR020846">
    <property type="entry name" value="MFS_dom"/>
</dbReference>